<proteinExistence type="predicted"/>
<sequence length="450" mass="49037">MDSLLASYASSDEEDERSQQQTPREQLKEDLVPKSTGFLSSLPPPKSSSSFFSSLPPPRIRTPISSTSPTPNPQNLNGERGREGEEQHLQGNPGNPRFSAPLPKPSSSLFSSLPQPKASSSSSLFSTLPAPKTQNNDPQILPDSSSVASRKVVQFRPPTMNPPANLGSDDEDDDDEDEREKQKNKSESLVQTSSVKSFLSSIPKPKNSTTLGALPSASGLGRRSMLEADVLASNDSDIADARTGRAPDADGEKAADNQVSVNSMIDPSDSSQFVPTGDYSSWGAESRNYVNYEGYTGVTTEGYSNWGGEAVDYANYDSNNGNYTSYGQYENNWVDGSNTSAIPQVSGPTESVLRLPGKRGRKDTPPEIVEVKQDELMKNRPREDQVKLTGIAFGPSYQPASTKGKPSKLHKRKHQIGSLYFDMRQKEMELAERRSKGLLTKAQTQGKYGW</sequence>
<comment type="caution">
    <text evidence="1">The sequence shown here is derived from an EMBL/GenBank/DDBJ whole genome shotgun (WGS) entry which is preliminary data.</text>
</comment>
<name>A0ACC0C4L2_CATRO</name>
<keyword evidence="2" id="KW-1185">Reference proteome</keyword>
<organism evidence="1 2">
    <name type="scientific">Catharanthus roseus</name>
    <name type="common">Madagascar periwinkle</name>
    <name type="synonym">Vinca rosea</name>
    <dbReference type="NCBI Taxonomy" id="4058"/>
    <lineage>
        <taxon>Eukaryota</taxon>
        <taxon>Viridiplantae</taxon>
        <taxon>Streptophyta</taxon>
        <taxon>Embryophyta</taxon>
        <taxon>Tracheophyta</taxon>
        <taxon>Spermatophyta</taxon>
        <taxon>Magnoliopsida</taxon>
        <taxon>eudicotyledons</taxon>
        <taxon>Gunneridae</taxon>
        <taxon>Pentapetalae</taxon>
        <taxon>asterids</taxon>
        <taxon>lamiids</taxon>
        <taxon>Gentianales</taxon>
        <taxon>Apocynaceae</taxon>
        <taxon>Rauvolfioideae</taxon>
        <taxon>Vinceae</taxon>
        <taxon>Catharanthinae</taxon>
        <taxon>Catharanthus</taxon>
    </lineage>
</organism>
<gene>
    <name evidence="1" type="ORF">M9H77_01103</name>
</gene>
<reference evidence="2" key="1">
    <citation type="journal article" date="2023" name="Nat. Plants">
        <title>Single-cell RNA sequencing provides a high-resolution roadmap for understanding the multicellular compartmentation of specialized metabolism.</title>
        <authorList>
            <person name="Sun S."/>
            <person name="Shen X."/>
            <person name="Li Y."/>
            <person name="Li Y."/>
            <person name="Wang S."/>
            <person name="Li R."/>
            <person name="Zhang H."/>
            <person name="Shen G."/>
            <person name="Guo B."/>
            <person name="Wei J."/>
            <person name="Xu J."/>
            <person name="St-Pierre B."/>
            <person name="Chen S."/>
            <person name="Sun C."/>
        </authorList>
    </citation>
    <scope>NUCLEOTIDE SEQUENCE [LARGE SCALE GENOMIC DNA]</scope>
</reference>
<evidence type="ECO:0000313" key="1">
    <source>
        <dbReference type="EMBL" id="KAI5679876.1"/>
    </source>
</evidence>
<evidence type="ECO:0000313" key="2">
    <source>
        <dbReference type="Proteomes" id="UP001060085"/>
    </source>
</evidence>
<protein>
    <submittedName>
        <fullName evidence="1">Uncharacterized protein</fullName>
    </submittedName>
</protein>
<dbReference type="Proteomes" id="UP001060085">
    <property type="component" value="Linkage Group LG01"/>
</dbReference>
<accession>A0ACC0C4L2</accession>
<dbReference type="EMBL" id="CM044701">
    <property type="protein sequence ID" value="KAI5679876.1"/>
    <property type="molecule type" value="Genomic_DNA"/>
</dbReference>